<evidence type="ECO:0000313" key="1">
    <source>
        <dbReference type="EMBL" id="VDI17941.1"/>
    </source>
</evidence>
<dbReference type="EMBL" id="UYJE01003285">
    <property type="protein sequence ID" value="VDI17941.1"/>
    <property type="molecule type" value="Genomic_DNA"/>
</dbReference>
<reference evidence="1" key="1">
    <citation type="submission" date="2018-11" db="EMBL/GenBank/DDBJ databases">
        <authorList>
            <person name="Alioto T."/>
            <person name="Alioto T."/>
        </authorList>
    </citation>
    <scope>NUCLEOTIDE SEQUENCE</scope>
</reference>
<dbReference type="PANTHER" id="PTHR47018:SF2">
    <property type="entry name" value="TESMIN_TSO1-LIKE CXC DOMAIN-CONTAINING PROTEIN"/>
    <property type="match status" value="1"/>
</dbReference>
<dbReference type="Proteomes" id="UP000596742">
    <property type="component" value="Unassembled WGS sequence"/>
</dbReference>
<dbReference type="PANTHER" id="PTHR47018">
    <property type="entry name" value="CXC DOMAIN-CONTAINING PROTEIN-RELATED"/>
    <property type="match status" value="1"/>
</dbReference>
<accession>A0A8B6DBR9</accession>
<comment type="caution">
    <text evidence="1">The sequence shown here is derived from an EMBL/GenBank/DDBJ whole genome shotgun (WGS) entry which is preliminary data.</text>
</comment>
<keyword evidence="2" id="KW-1185">Reference proteome</keyword>
<gene>
    <name evidence="1" type="ORF">MGAL_10B023949</name>
</gene>
<sequence length="1018" mass="116076">MKLYLDAGLKELIELFHHGAVGASVNFDKTHHFLMQVWEAFYLQQISAILKYAEENDLNDQSEENYIKKVSFILQNQELSQDEKIQQHLALMSYFSLQFKKLCCRLSEQNENWKFWHDFIHYHGFIYVSYFLSIRSGNWHLRNYCLKHVAKITQITDCKFYSRLLPFHIADLKSFPKSTIEHFEEGGWVVNILGRNMHSQGLYEAHESCINREVKNAMSNFFILSALTKLVHYIPFRAKVLGNIKDQLEYENCMCYHCSFVSTCPDKILVHTINTDTQSGTFSISQRVFDENIGRFAYKSIHFSIILSKLKSHLDDGYFIHINCQTRKISYKRRAQSDKPETNRIANSTVDAPEQTGDSEIYKLLPGVVNILKDMGRFDDFQSLLQCISDGIITDNIAVHLLLDVGNFYSKDSVSAIRYNDVSIDFWMTVNKLFKAKGVNFFRGYKAQGLISDDHPADLCPQKCRINFAVPSKQTLSKHFSQYNMDAGSPGLLNIPLDAFASTNKGKDVKMSMDSKKDAIGLGELGDEKLGGHEMQPTLQERKDRLHAEIDNLNDSASLLKDKISDGIAHFTEIEEQSKNVMKQCFLISITHMSKRIKELREFVVKRKIHLQNLMKMVDGDWKQSKFSGAISYWQTKLIQAQSHIGELLESTGKLGYAVACINGTSNNYVLGSKGTILLQHQANYICLRETIPGIELGYEDCSITKQRTDKWMQLRQKCKVTGSTLYRALGLGTLREQQEHFDRVYKNIEKPRSQMVQSFLDHGSREEINAVGTLVGKILPVYFPQLSFREDGCEMINIGNSMAVISGDGTDFNSNLWEQTKTFAEELYGTDNPPRLTRRNPNSKTLLANLKTYSDICSFMAEFPALQAVPCSCAPADDKHHVYGMHGKAWNVYQDLVSSEEVLSTVESSTKAIQQAYDLMRRTAKEVLVTVISDLERHANDESGLHGVPIHYGLSGFSLNMKVVRKILNEILLAVSEKELNVKEVAFDGQFLELSIEDDDGKALTICRLMKKHWEAV</sequence>
<organism evidence="1 2">
    <name type="scientific">Mytilus galloprovincialis</name>
    <name type="common">Mediterranean mussel</name>
    <dbReference type="NCBI Taxonomy" id="29158"/>
    <lineage>
        <taxon>Eukaryota</taxon>
        <taxon>Metazoa</taxon>
        <taxon>Spiralia</taxon>
        <taxon>Lophotrochozoa</taxon>
        <taxon>Mollusca</taxon>
        <taxon>Bivalvia</taxon>
        <taxon>Autobranchia</taxon>
        <taxon>Pteriomorphia</taxon>
        <taxon>Mytilida</taxon>
        <taxon>Mytiloidea</taxon>
        <taxon>Mytilidae</taxon>
        <taxon>Mytilinae</taxon>
        <taxon>Mytilus</taxon>
    </lineage>
</organism>
<dbReference type="AlphaFoldDB" id="A0A8B6DBR9"/>
<proteinExistence type="predicted"/>
<dbReference type="OrthoDB" id="6205862at2759"/>
<name>A0A8B6DBR9_MYTGA</name>
<evidence type="ECO:0000313" key="2">
    <source>
        <dbReference type="Proteomes" id="UP000596742"/>
    </source>
</evidence>
<protein>
    <submittedName>
        <fullName evidence="1">Uncharacterized protein</fullName>
    </submittedName>
</protein>